<evidence type="ECO:0000259" key="1">
    <source>
        <dbReference type="Pfam" id="PF07287"/>
    </source>
</evidence>
<feature type="domain" description="DUF4387" evidence="2">
    <location>
        <begin position="573"/>
        <end position="669"/>
    </location>
</feature>
<keyword evidence="4" id="KW-1185">Reference proteome</keyword>
<evidence type="ECO:0000313" key="3">
    <source>
        <dbReference type="EMBL" id="OSX63565.1"/>
    </source>
</evidence>
<proteinExistence type="predicted"/>
<dbReference type="AlphaFoldDB" id="A0A1X6N4N4"/>
<protein>
    <submittedName>
        <fullName evidence="3">Uncharacterized protein</fullName>
    </submittedName>
</protein>
<feature type="domain" description="Acyclic terpene utilisation N-terminal" evidence="1">
    <location>
        <begin position="145"/>
        <end position="465"/>
    </location>
</feature>
<name>A0A1X6N4N4_9APHY</name>
<dbReference type="STRING" id="670580.A0A1X6N4N4"/>
<dbReference type="Pfam" id="PF14330">
    <property type="entry name" value="DUF4387"/>
    <property type="match status" value="1"/>
</dbReference>
<sequence length="678" mass="73087">MPPSIAVDTVAAGKNGMRKYSRPAGGLIGAASPGVFTKSNFANSVNLGDEVGHGTIVITDSSLDTTSTQMATATVLANNDPLDEVRIIAPQGMLGYGYDAAVFLEYCERRRPHAICCDSGSTDSGPQKLALGTTTCPREAYVRDLAPLVFAAVKYKIPVLIGSCGGSGTNAQVDLFADIIRELSNEHGYCVRVAKIYSEFDKAVVKTNIESGKVNPCGPVPPLTVEDVDATTVVVGQMGAEPYIAALSAEEPVDIILGGRAYDPAPFAAVCLKHGIDAGIAWHMGKILECGGTCVEPKQSMIFATVRKDSFDLEPTNDHSRCSVTSVAAHTLYEKTRPDLLPGPGGELNLQHSTYEQLTPTIVRVRGAVFEPRKYQVKLEGAKVTGFRSIYIGGIREPGLIAQIDTVLERVEQYGRSMNPTFEGENCRIAFHVYGKNGVMGPLEPVIVPAHELCIVGEVLAPTQELAHSIATAGNLAGPLSPLESDIGAASEFSVYHLMDVDDPVAPFPICHETIGTPGKDNSRWPTYVRQVKEKSTAAQVLEAALKEMRAQRPDPVARWQEAVARGDKTIKLRDVATVLRSKNSGPYELTFDVMLPNEEIFEAVRTSRTLTKEILARAYNVKPETVLACLFFQQARAFKFTIPRVYSNGSFGETDMHGCQQHIPLGDIEIPLPALSA</sequence>
<dbReference type="Pfam" id="PF07287">
    <property type="entry name" value="AtuA"/>
    <property type="match status" value="1"/>
</dbReference>
<dbReference type="OrthoDB" id="5863171at2759"/>
<dbReference type="GeneID" id="36321867"/>
<reference evidence="3 4" key="1">
    <citation type="submission" date="2017-04" db="EMBL/GenBank/DDBJ databases">
        <title>Genome Sequence of the Model Brown-Rot Fungus Postia placenta SB12.</title>
        <authorList>
            <consortium name="DOE Joint Genome Institute"/>
            <person name="Gaskell J."/>
            <person name="Kersten P."/>
            <person name="Larrondo L.F."/>
            <person name="Canessa P."/>
            <person name="Martinez D."/>
            <person name="Hibbett D."/>
            <person name="Schmoll M."/>
            <person name="Kubicek C.P."/>
            <person name="Martinez A.T."/>
            <person name="Yadav J."/>
            <person name="Master E."/>
            <person name="Magnuson J.K."/>
            <person name="James T."/>
            <person name="Yaver D."/>
            <person name="Berka R."/>
            <person name="Labutti K."/>
            <person name="Lipzen A."/>
            <person name="Aerts A."/>
            <person name="Barry K."/>
            <person name="Henrissat B."/>
            <person name="Blanchette R."/>
            <person name="Grigoriev I."/>
            <person name="Cullen D."/>
        </authorList>
    </citation>
    <scope>NUCLEOTIDE SEQUENCE [LARGE SCALE GENOMIC DNA]</scope>
    <source>
        <strain evidence="3 4">MAD-698-R-SB12</strain>
    </source>
</reference>
<dbReference type="InterPro" id="IPR025496">
    <property type="entry name" value="DUF4387"/>
</dbReference>
<organism evidence="3 4">
    <name type="scientific">Postia placenta MAD-698-R-SB12</name>
    <dbReference type="NCBI Taxonomy" id="670580"/>
    <lineage>
        <taxon>Eukaryota</taxon>
        <taxon>Fungi</taxon>
        <taxon>Dikarya</taxon>
        <taxon>Basidiomycota</taxon>
        <taxon>Agaricomycotina</taxon>
        <taxon>Agaricomycetes</taxon>
        <taxon>Polyporales</taxon>
        <taxon>Adustoporiaceae</taxon>
        <taxon>Rhodonia</taxon>
    </lineage>
</organism>
<dbReference type="Proteomes" id="UP000194127">
    <property type="component" value="Unassembled WGS sequence"/>
</dbReference>
<dbReference type="RefSeq" id="XP_024340359.1">
    <property type="nucleotide sequence ID" value="XM_024476916.1"/>
</dbReference>
<evidence type="ECO:0000259" key="2">
    <source>
        <dbReference type="Pfam" id="PF14330"/>
    </source>
</evidence>
<dbReference type="InterPro" id="IPR010839">
    <property type="entry name" value="AtuA_N"/>
</dbReference>
<gene>
    <name evidence="3" type="ORF">POSPLADRAFT_1033185</name>
</gene>
<dbReference type="EMBL" id="KZ110595">
    <property type="protein sequence ID" value="OSX63565.1"/>
    <property type="molecule type" value="Genomic_DNA"/>
</dbReference>
<evidence type="ECO:0000313" key="4">
    <source>
        <dbReference type="Proteomes" id="UP000194127"/>
    </source>
</evidence>
<accession>A0A1X6N4N4</accession>